<evidence type="ECO:0000256" key="1">
    <source>
        <dbReference type="SAM" id="Phobius"/>
    </source>
</evidence>
<dbReference type="InterPro" id="IPR012373">
    <property type="entry name" value="Ferrdict_sens_TM"/>
</dbReference>
<dbReference type="Gene3D" id="3.55.50.30">
    <property type="match status" value="1"/>
</dbReference>
<dbReference type="AlphaFoldDB" id="A0A5B3G487"/>
<dbReference type="Gene3D" id="2.60.120.1440">
    <property type="match status" value="1"/>
</dbReference>
<dbReference type="PANTHER" id="PTHR30273:SF2">
    <property type="entry name" value="PROTEIN FECR"/>
    <property type="match status" value="1"/>
</dbReference>
<dbReference type="GO" id="GO:0016989">
    <property type="term" value="F:sigma factor antagonist activity"/>
    <property type="evidence" value="ECO:0007669"/>
    <property type="project" value="TreeGrafter"/>
</dbReference>
<organism evidence="3 4">
    <name type="scientific">Alistipes shahii</name>
    <dbReference type="NCBI Taxonomy" id="328814"/>
    <lineage>
        <taxon>Bacteria</taxon>
        <taxon>Pseudomonadati</taxon>
        <taxon>Bacteroidota</taxon>
        <taxon>Bacteroidia</taxon>
        <taxon>Bacteroidales</taxon>
        <taxon>Rikenellaceae</taxon>
        <taxon>Alistipes</taxon>
    </lineage>
</organism>
<accession>A0A5B3G487</accession>
<keyword evidence="1" id="KW-0472">Membrane</keyword>
<evidence type="ECO:0000259" key="2">
    <source>
        <dbReference type="Pfam" id="PF04773"/>
    </source>
</evidence>
<dbReference type="InterPro" id="IPR006860">
    <property type="entry name" value="FecR"/>
</dbReference>
<reference evidence="3 4" key="1">
    <citation type="journal article" date="2019" name="Nat. Med.">
        <title>A library of human gut bacterial isolates paired with longitudinal multiomics data enables mechanistic microbiome research.</title>
        <authorList>
            <person name="Poyet M."/>
            <person name="Groussin M."/>
            <person name="Gibbons S.M."/>
            <person name="Avila-Pacheco J."/>
            <person name="Jiang X."/>
            <person name="Kearney S.M."/>
            <person name="Perrotta A.R."/>
            <person name="Berdy B."/>
            <person name="Zhao S."/>
            <person name="Lieberman T.D."/>
            <person name="Swanson P.K."/>
            <person name="Smith M."/>
            <person name="Roesemann S."/>
            <person name="Alexander J.E."/>
            <person name="Rich S.A."/>
            <person name="Livny J."/>
            <person name="Vlamakis H."/>
            <person name="Clish C."/>
            <person name="Bullock K."/>
            <person name="Deik A."/>
            <person name="Scott J."/>
            <person name="Pierce K.A."/>
            <person name="Xavier R.J."/>
            <person name="Alm E.J."/>
        </authorList>
    </citation>
    <scope>NUCLEOTIDE SEQUENCE [LARGE SCALE GENOMIC DNA]</scope>
    <source>
        <strain evidence="3 4">BIOML-A2</strain>
    </source>
</reference>
<evidence type="ECO:0000313" key="4">
    <source>
        <dbReference type="Proteomes" id="UP000323567"/>
    </source>
</evidence>
<name>A0A5B3G487_9BACT</name>
<gene>
    <name evidence="3" type="ORF">F2Y13_10175</name>
</gene>
<keyword evidence="1" id="KW-0812">Transmembrane</keyword>
<protein>
    <submittedName>
        <fullName evidence="3">DUF4974 domain-containing protein</fullName>
    </submittedName>
</protein>
<dbReference type="Proteomes" id="UP000323567">
    <property type="component" value="Unassembled WGS sequence"/>
</dbReference>
<dbReference type="EMBL" id="VVXK01000014">
    <property type="protein sequence ID" value="KAA2368384.1"/>
    <property type="molecule type" value="Genomic_DNA"/>
</dbReference>
<sequence length="407" mass="45361">MIKPDDIKKHTAEFFTSDPDFVLWCLDPERAQDGYWCGYTERHPQDLLEFERAVSLVRRVGKTHPALPSVEKQLLLDRILTDHYARRRFAAPPRRRNRTALFAAASLLVAGVVAALFWSADFTGSGLPSAEAYENITLVTREGSREVYDDIARISLTPKGEILIDGKENEGAETDRRTPRQEVRVHTSELVVPKGKRAHLQLSDGTRVWINSASVLRFPSAFGDTRDVFVEGEAYFEVAKDANRPFIVHTDHFATRVLGTSFDVTTAPRADGSSAVVLVEGSVAIDVANGESVTLNPSERFSMKDGSYSVYEVDPYKYISWKDGLLFFTSNTLFEVLQKVAAFYKIEITCFGEIGSRKCTGKLILFDDLDGTLDVLSDIFRIAYVRGPDGSVAVRPAPDDCADAVYR</sequence>
<dbReference type="RefSeq" id="WP_149887518.1">
    <property type="nucleotide sequence ID" value="NZ_CATXTW010000005.1"/>
</dbReference>
<dbReference type="Pfam" id="PF04773">
    <property type="entry name" value="FecR"/>
    <property type="match status" value="1"/>
</dbReference>
<feature type="domain" description="FecR protein" evidence="2">
    <location>
        <begin position="190"/>
        <end position="283"/>
    </location>
</feature>
<dbReference type="PANTHER" id="PTHR30273">
    <property type="entry name" value="PERIPLASMIC SIGNAL SENSOR AND SIGMA FACTOR ACTIVATOR FECR-RELATED"/>
    <property type="match status" value="1"/>
</dbReference>
<evidence type="ECO:0000313" key="3">
    <source>
        <dbReference type="EMBL" id="KAA2368384.1"/>
    </source>
</evidence>
<comment type="caution">
    <text evidence="3">The sequence shown here is derived from an EMBL/GenBank/DDBJ whole genome shotgun (WGS) entry which is preliminary data.</text>
</comment>
<proteinExistence type="predicted"/>
<keyword evidence="1" id="KW-1133">Transmembrane helix</keyword>
<feature type="transmembrane region" description="Helical" evidence="1">
    <location>
        <begin position="100"/>
        <end position="120"/>
    </location>
</feature>